<protein>
    <submittedName>
        <fullName evidence="2">Uncharacterized protein</fullName>
    </submittedName>
</protein>
<evidence type="ECO:0000313" key="2">
    <source>
        <dbReference type="EMBL" id="ORY77126.1"/>
    </source>
</evidence>
<feature type="transmembrane region" description="Helical" evidence="1">
    <location>
        <begin position="18"/>
        <end position="41"/>
    </location>
</feature>
<keyword evidence="1" id="KW-0812">Transmembrane</keyword>
<proteinExistence type="predicted"/>
<keyword evidence="1" id="KW-0472">Membrane</keyword>
<organism evidence="2 3">
    <name type="scientific">Neocallimastix californiae</name>
    <dbReference type="NCBI Taxonomy" id="1754190"/>
    <lineage>
        <taxon>Eukaryota</taxon>
        <taxon>Fungi</taxon>
        <taxon>Fungi incertae sedis</taxon>
        <taxon>Chytridiomycota</taxon>
        <taxon>Chytridiomycota incertae sedis</taxon>
        <taxon>Neocallimastigomycetes</taxon>
        <taxon>Neocallimastigales</taxon>
        <taxon>Neocallimastigaceae</taxon>
        <taxon>Neocallimastix</taxon>
    </lineage>
</organism>
<sequence length="52" mass="6662">MKRIKLCINFFWIKYDSILFFFFFLLLFIYISIYKHILINFKKKSIKKKYKK</sequence>
<dbReference type="EMBL" id="MCOG01000020">
    <property type="protein sequence ID" value="ORY77126.1"/>
    <property type="molecule type" value="Genomic_DNA"/>
</dbReference>
<reference evidence="2 3" key="1">
    <citation type="submission" date="2016-08" db="EMBL/GenBank/DDBJ databases">
        <title>A Parts List for Fungal Cellulosomes Revealed by Comparative Genomics.</title>
        <authorList>
            <consortium name="DOE Joint Genome Institute"/>
            <person name="Haitjema C.H."/>
            <person name="Gilmore S.P."/>
            <person name="Henske J.K."/>
            <person name="Solomon K.V."/>
            <person name="De Groot R."/>
            <person name="Kuo A."/>
            <person name="Mondo S.J."/>
            <person name="Salamov A.A."/>
            <person name="Labutti K."/>
            <person name="Zhao Z."/>
            <person name="Chiniquy J."/>
            <person name="Barry K."/>
            <person name="Brewer H.M."/>
            <person name="Purvine S.O."/>
            <person name="Wright A.T."/>
            <person name="Boxma B."/>
            <person name="Van Alen T."/>
            <person name="Hackstein J.H."/>
            <person name="Baker S.E."/>
            <person name="Grigoriev I.V."/>
            <person name="O'Malley M.A."/>
        </authorList>
    </citation>
    <scope>NUCLEOTIDE SEQUENCE [LARGE SCALE GENOMIC DNA]</scope>
    <source>
        <strain evidence="2 3">G1</strain>
    </source>
</reference>
<gene>
    <name evidence="2" type="ORF">LY90DRAFT_101826</name>
</gene>
<accession>A0A1Y2F1A0</accession>
<keyword evidence="1" id="KW-1133">Transmembrane helix</keyword>
<evidence type="ECO:0000313" key="3">
    <source>
        <dbReference type="Proteomes" id="UP000193920"/>
    </source>
</evidence>
<comment type="caution">
    <text evidence="2">The sequence shown here is derived from an EMBL/GenBank/DDBJ whole genome shotgun (WGS) entry which is preliminary data.</text>
</comment>
<keyword evidence="3" id="KW-1185">Reference proteome</keyword>
<name>A0A1Y2F1A0_9FUNG</name>
<dbReference type="Proteomes" id="UP000193920">
    <property type="component" value="Unassembled WGS sequence"/>
</dbReference>
<dbReference type="AlphaFoldDB" id="A0A1Y2F1A0"/>
<evidence type="ECO:0000256" key="1">
    <source>
        <dbReference type="SAM" id="Phobius"/>
    </source>
</evidence>